<feature type="transmembrane region" description="Helical" evidence="1">
    <location>
        <begin position="167"/>
        <end position="195"/>
    </location>
</feature>
<dbReference type="HOGENOM" id="CLU_1041624_0_0_5"/>
<name>F7ZCH4_ROSLO</name>
<keyword evidence="1" id="KW-1133">Transmembrane helix</keyword>
<feature type="transmembrane region" description="Helical" evidence="1">
    <location>
        <begin position="89"/>
        <end position="107"/>
    </location>
</feature>
<organism evidence="2 3">
    <name type="scientific">Roseobacter litoralis (strain ATCC 49566 / DSM 6996 / JCM 21268 / NBRC 15278 / OCh 149)</name>
    <dbReference type="NCBI Taxonomy" id="391595"/>
    <lineage>
        <taxon>Bacteria</taxon>
        <taxon>Pseudomonadati</taxon>
        <taxon>Pseudomonadota</taxon>
        <taxon>Alphaproteobacteria</taxon>
        <taxon>Rhodobacterales</taxon>
        <taxon>Roseobacteraceae</taxon>
        <taxon>Roseobacter</taxon>
    </lineage>
</organism>
<feature type="transmembrane region" description="Helical" evidence="1">
    <location>
        <begin position="52"/>
        <end position="69"/>
    </location>
</feature>
<dbReference type="Proteomes" id="UP000001353">
    <property type="component" value="Chromosome"/>
</dbReference>
<reference evidence="2 3" key="1">
    <citation type="journal article" date="2011" name="BMC Genomics">
        <title>Comparative genome analysis and genome-guided physiological analysis of Roseobacter litoralis.</title>
        <authorList>
            <person name="Kalhoefer D."/>
            <person name="Thole S."/>
            <person name="Voget S."/>
            <person name="Lehmann R."/>
            <person name="Liesegang H."/>
            <person name="Wollher A."/>
            <person name="Daniel R."/>
            <person name="Simon M."/>
            <person name="Brinkhoff T."/>
        </authorList>
    </citation>
    <scope>NUCLEOTIDE SEQUENCE [LARGE SCALE GENOMIC DNA]</scope>
    <source>
        <strain evidence="3">ATCC 49566 / DSM 6996 / JCM 21268 / NBRC 15278 / OCh 149</strain>
    </source>
</reference>
<evidence type="ECO:0000313" key="2">
    <source>
        <dbReference type="EMBL" id="AEI93205.1"/>
    </source>
</evidence>
<dbReference type="OrthoDB" id="7865643at2"/>
<dbReference type="EMBL" id="CP002623">
    <property type="protein sequence ID" value="AEI93205.1"/>
    <property type="molecule type" value="Genomic_DNA"/>
</dbReference>
<proteinExistence type="predicted"/>
<dbReference type="RefSeq" id="WP_013961143.1">
    <property type="nucleotide sequence ID" value="NC_015730.1"/>
</dbReference>
<dbReference type="AlphaFoldDB" id="F7ZCH4"/>
<feature type="transmembrane region" description="Helical" evidence="1">
    <location>
        <begin position="201"/>
        <end position="225"/>
    </location>
</feature>
<keyword evidence="1" id="KW-0812">Transmembrane</keyword>
<evidence type="ECO:0000256" key="1">
    <source>
        <dbReference type="SAM" id="Phobius"/>
    </source>
</evidence>
<keyword evidence="3" id="KW-1185">Reference proteome</keyword>
<evidence type="ECO:0000313" key="3">
    <source>
        <dbReference type="Proteomes" id="UP000001353"/>
    </source>
</evidence>
<keyword evidence="1" id="KW-0472">Membrane</keyword>
<protein>
    <submittedName>
        <fullName evidence="2">Uncharacterized protein</fullName>
    </submittedName>
</protein>
<accession>F7ZCH4</accession>
<gene>
    <name evidence="2" type="ordered locus">RLO149_c012010</name>
</gene>
<sequence length="267" mass="30970">MKRFRRSTGFSFFEQVVHELYVAARPRLRNPNQRDETINHLFQYKNTIVSRAFRLVTAFVVAAIAISTMSDGDRLHLQIATLKLSLPEIYFVFAASLVWIALVKSDIEIRIVGCVISYIVNARFHNDRFAEVRTIFLGNKELELVSPLRVKHFFKVMPREQVFIKSAYILLVIGLSTPVVFAFFTVLFRAVILIFSNGGAYLQMPLAIASVLILPLTLVYYGLFVRLNPIEKDQMQIRWGFLSHVIPPEQRPIFQLDRWTKDFERLE</sequence>
<dbReference type="KEGG" id="rli:RLO149_c012010"/>